<sequence>MKKAAVIGLDTEKESLIADLMDLGVMQITQREVMDEALEDYSSKELPQEVNESILAALELKINETSLALETLQKFNTQKEPLFFTRRAMKKKDFADLWENREKTYEDVAHILALNDRRHKLRELINKKQADLAALRPWLVYDLPLEQRATTNTRINLGMLPAAADVESLRQRVYDGREAVFLKEINRDKDLIYLAVVTMNENDEEVLNILKQHGYTPVPFEDFSGTAEENLRRIAEEIVADEGECSRIEEEITKLCPLKESVEAVYDRLIVERDKEKVKEKLLNTKRTFTLEGWVPESCQEAAAKTLEKHGCCYAFRDPKEDENVPVLTENSGLVDPFEAITEMYSLPDYRGVDPTKYFAFFYAMFFGIMLSDAGYGIVIAIACFVVLHRYALEGMTYRMIKMFFYCGLSTVFWGALFGGWFGDFFQVAARVMFGKEITIPALWFNPIEDPTKLLIWSLIFGVIHLFLGMGIKASMLIKRGQWKDAVFDIFSWYMVIGGAAMWLAGSSISQALVKPGMYIAALGAAILLLTGGRNNKGIGKVTGGLSSLYNITSYISDILSYSRLLALGLATGVIANVVNTMGSLKGSGLAGTIILLIVFAFGHTFNLAINALGAFVHSSRLQYIEFFGKFYEDGGDEFDPLRKNTKYVRVVEDTDGGRK</sequence>
<dbReference type="GO" id="GO:0007035">
    <property type="term" value="P:vacuolar acidification"/>
    <property type="evidence" value="ECO:0007669"/>
    <property type="project" value="TreeGrafter"/>
</dbReference>
<comment type="similarity">
    <text evidence="2">Belongs to the V-ATPase 116 kDa subunit family.</text>
</comment>
<dbReference type="GO" id="GO:0033179">
    <property type="term" value="C:proton-transporting V-type ATPase, V0 domain"/>
    <property type="evidence" value="ECO:0007669"/>
    <property type="project" value="InterPro"/>
</dbReference>
<dbReference type="EMBL" id="QXWK01000016">
    <property type="protein sequence ID" value="NBH61890.1"/>
    <property type="molecule type" value="Genomic_DNA"/>
</dbReference>
<dbReference type="Proteomes" id="UP000446866">
    <property type="component" value="Unassembled WGS sequence"/>
</dbReference>
<feature type="transmembrane region" description="Helical" evidence="8">
    <location>
        <begin position="358"/>
        <end position="391"/>
    </location>
</feature>
<dbReference type="PANTHER" id="PTHR11629">
    <property type="entry name" value="VACUOLAR PROTON ATPASES"/>
    <property type="match status" value="1"/>
</dbReference>
<dbReference type="RefSeq" id="WP_160202170.1">
    <property type="nucleotide sequence ID" value="NZ_QXWK01000016.1"/>
</dbReference>
<accession>A0A845QID4</accession>
<evidence type="ECO:0000256" key="5">
    <source>
        <dbReference type="ARBA" id="ARBA00022989"/>
    </source>
</evidence>
<comment type="caution">
    <text evidence="9">The sequence shown here is derived from an EMBL/GenBank/DDBJ whole genome shotgun (WGS) entry which is preliminary data.</text>
</comment>
<dbReference type="InterPro" id="IPR002490">
    <property type="entry name" value="V-ATPase_116kDa_su"/>
</dbReference>
<dbReference type="GO" id="GO:0051117">
    <property type="term" value="F:ATPase binding"/>
    <property type="evidence" value="ECO:0007669"/>
    <property type="project" value="TreeGrafter"/>
</dbReference>
<evidence type="ECO:0000256" key="7">
    <source>
        <dbReference type="ARBA" id="ARBA00023136"/>
    </source>
</evidence>
<evidence type="ECO:0000256" key="4">
    <source>
        <dbReference type="ARBA" id="ARBA00022692"/>
    </source>
</evidence>
<evidence type="ECO:0000313" key="10">
    <source>
        <dbReference type="Proteomes" id="UP000446866"/>
    </source>
</evidence>
<dbReference type="Gene3D" id="3.30.70.2750">
    <property type="match status" value="1"/>
</dbReference>
<keyword evidence="6" id="KW-0406">Ion transport</keyword>
<dbReference type="Gene3D" id="3.30.70.2170">
    <property type="match status" value="1"/>
</dbReference>
<dbReference type="PANTHER" id="PTHR11629:SF63">
    <property type="entry name" value="V-TYPE PROTON ATPASE SUBUNIT A"/>
    <property type="match status" value="1"/>
</dbReference>
<name>A0A845QID4_9FIRM</name>
<gene>
    <name evidence="9" type="ORF">D0435_09525</name>
</gene>
<keyword evidence="5 8" id="KW-1133">Transmembrane helix</keyword>
<feature type="transmembrane region" description="Helical" evidence="8">
    <location>
        <begin position="454"/>
        <end position="474"/>
    </location>
</feature>
<feature type="transmembrane region" description="Helical" evidence="8">
    <location>
        <begin position="591"/>
        <end position="617"/>
    </location>
</feature>
<dbReference type="GO" id="GO:0016471">
    <property type="term" value="C:vacuolar proton-transporting V-type ATPase complex"/>
    <property type="evidence" value="ECO:0007669"/>
    <property type="project" value="TreeGrafter"/>
</dbReference>
<keyword evidence="4 8" id="KW-0812">Transmembrane</keyword>
<evidence type="ECO:0000256" key="1">
    <source>
        <dbReference type="ARBA" id="ARBA00004141"/>
    </source>
</evidence>
<evidence type="ECO:0000256" key="6">
    <source>
        <dbReference type="ARBA" id="ARBA00023065"/>
    </source>
</evidence>
<evidence type="ECO:0000313" key="9">
    <source>
        <dbReference type="EMBL" id="NBH61890.1"/>
    </source>
</evidence>
<keyword evidence="7 8" id="KW-0472">Membrane</keyword>
<protein>
    <submittedName>
        <fullName evidence="9">V-type ATP synthase subunit I</fullName>
    </submittedName>
</protein>
<organism evidence="9 10">
    <name type="scientific">Anaerotruncus colihominis</name>
    <dbReference type="NCBI Taxonomy" id="169435"/>
    <lineage>
        <taxon>Bacteria</taxon>
        <taxon>Bacillati</taxon>
        <taxon>Bacillota</taxon>
        <taxon>Clostridia</taxon>
        <taxon>Eubacteriales</taxon>
        <taxon>Oscillospiraceae</taxon>
        <taxon>Anaerotruncus</taxon>
    </lineage>
</organism>
<dbReference type="AlphaFoldDB" id="A0A845QID4"/>
<dbReference type="Gene3D" id="1.20.1460.20">
    <property type="match status" value="1"/>
</dbReference>
<keyword evidence="10" id="KW-1185">Reference proteome</keyword>
<dbReference type="GO" id="GO:0046961">
    <property type="term" value="F:proton-transporting ATPase activity, rotational mechanism"/>
    <property type="evidence" value="ECO:0007669"/>
    <property type="project" value="InterPro"/>
</dbReference>
<evidence type="ECO:0000256" key="2">
    <source>
        <dbReference type="ARBA" id="ARBA00009904"/>
    </source>
</evidence>
<evidence type="ECO:0000256" key="8">
    <source>
        <dbReference type="SAM" id="Phobius"/>
    </source>
</evidence>
<dbReference type="Pfam" id="PF01496">
    <property type="entry name" value="V_ATPase_I"/>
    <property type="match status" value="2"/>
</dbReference>
<feature type="transmembrane region" description="Helical" evidence="8">
    <location>
        <begin position="403"/>
        <end position="423"/>
    </location>
</feature>
<keyword evidence="3" id="KW-0813">Transport</keyword>
<reference evidence="9 10" key="1">
    <citation type="submission" date="2018-08" db="EMBL/GenBank/DDBJ databases">
        <title>Murine metabolic-syndrome-specific gut microbial biobank.</title>
        <authorList>
            <person name="Liu C."/>
        </authorList>
    </citation>
    <scope>NUCLEOTIDE SEQUENCE [LARGE SCALE GENOMIC DNA]</scope>
    <source>
        <strain evidence="9 10">28</strain>
    </source>
</reference>
<evidence type="ECO:0000256" key="3">
    <source>
        <dbReference type="ARBA" id="ARBA00022448"/>
    </source>
</evidence>
<proteinExistence type="inferred from homology"/>
<feature type="transmembrane region" description="Helical" evidence="8">
    <location>
        <begin position="565"/>
        <end position="585"/>
    </location>
</feature>
<feature type="transmembrane region" description="Helical" evidence="8">
    <location>
        <begin position="512"/>
        <end position="531"/>
    </location>
</feature>
<comment type="subcellular location">
    <subcellularLocation>
        <location evidence="1">Membrane</location>
        <topology evidence="1">Multi-pass membrane protein</topology>
    </subcellularLocation>
</comment>
<feature type="transmembrane region" description="Helical" evidence="8">
    <location>
        <begin position="486"/>
        <end position="506"/>
    </location>
</feature>